<reference evidence="3" key="1">
    <citation type="submission" date="2020-10" db="EMBL/GenBank/DDBJ databases">
        <title>Connecting structure to function with the recovery of over 1000 high-quality activated sludge metagenome-assembled genomes encoding full-length rRNA genes using long-read sequencing.</title>
        <authorList>
            <person name="Singleton C.M."/>
            <person name="Petriglieri F."/>
            <person name="Kristensen J.M."/>
            <person name="Kirkegaard R.H."/>
            <person name="Michaelsen T.Y."/>
            <person name="Andersen M.H."/>
            <person name="Karst S.M."/>
            <person name="Dueholm M.S."/>
            <person name="Nielsen P.H."/>
            <person name="Albertsen M."/>
        </authorList>
    </citation>
    <scope>NUCLEOTIDE SEQUENCE</scope>
    <source>
        <strain evidence="3">Bjer_18-Q3-R1-45_BAT3C.347</strain>
    </source>
</reference>
<evidence type="ECO:0000313" key="3">
    <source>
        <dbReference type="EMBL" id="MBK6973763.1"/>
    </source>
</evidence>
<evidence type="ECO:0000259" key="2">
    <source>
        <dbReference type="Pfam" id="PF05506"/>
    </source>
</evidence>
<name>A0A9D7HMI0_9PROT</name>
<keyword evidence="1" id="KW-0378">Hydrolase</keyword>
<evidence type="ECO:0000256" key="1">
    <source>
        <dbReference type="ARBA" id="ARBA00022801"/>
    </source>
</evidence>
<feature type="domain" description="Bacterial phospholipase C C-terminal" evidence="2">
    <location>
        <begin position="497"/>
        <end position="584"/>
    </location>
</feature>
<dbReference type="GO" id="GO:0016042">
    <property type="term" value="P:lipid catabolic process"/>
    <property type="evidence" value="ECO:0007669"/>
    <property type="project" value="InterPro"/>
</dbReference>
<dbReference type="Pfam" id="PF05506">
    <property type="entry name" value="PLipase_C_C"/>
    <property type="match status" value="2"/>
</dbReference>
<dbReference type="PANTHER" id="PTHR31956">
    <property type="entry name" value="NON-SPECIFIC PHOSPHOLIPASE C4-RELATED"/>
    <property type="match status" value="1"/>
</dbReference>
<protein>
    <submittedName>
        <fullName evidence="3">Phospholipase C, phosphocholine-specific</fullName>
    </submittedName>
</protein>
<dbReference type="InterPro" id="IPR017767">
    <property type="entry name" value="PC-PLC"/>
</dbReference>
<dbReference type="Proteomes" id="UP000807785">
    <property type="component" value="Unassembled WGS sequence"/>
</dbReference>
<dbReference type="GO" id="GO:0034480">
    <property type="term" value="F:phosphatidylcholine phospholipase C activity"/>
    <property type="evidence" value="ECO:0007669"/>
    <property type="project" value="InterPro"/>
</dbReference>
<dbReference type="EMBL" id="JADJEV010000003">
    <property type="protein sequence ID" value="MBK6973763.1"/>
    <property type="molecule type" value="Genomic_DNA"/>
</dbReference>
<feature type="domain" description="Bacterial phospholipase C C-terminal" evidence="2">
    <location>
        <begin position="597"/>
        <end position="679"/>
    </location>
</feature>
<dbReference type="PANTHER" id="PTHR31956:SF36">
    <property type="entry name" value="NON-HEMOLYTIC PHOSPHOLIPASE C"/>
    <property type="match status" value="1"/>
</dbReference>
<dbReference type="InterPro" id="IPR008475">
    <property type="entry name" value="PLipase_C_C"/>
</dbReference>
<dbReference type="Gene3D" id="3.40.720.10">
    <property type="entry name" value="Alkaline Phosphatase, subunit A"/>
    <property type="match status" value="2"/>
</dbReference>
<comment type="caution">
    <text evidence="3">The sequence shown here is derived from an EMBL/GenBank/DDBJ whole genome shotgun (WGS) entry which is preliminary data.</text>
</comment>
<dbReference type="Pfam" id="PF04185">
    <property type="entry name" value="Phosphoesterase"/>
    <property type="match status" value="1"/>
</dbReference>
<dbReference type="NCBIfam" id="TIGR03396">
    <property type="entry name" value="PC_PLC"/>
    <property type="match status" value="1"/>
</dbReference>
<sequence length="695" mass="76216">MIARALAIPANNRTGTIADVGHVVILTQENRSFDHYFGTMPGVRGFGDRFTIPLPGGRSVWEQSNGTRIVMPYHLDGSTGNAQRVDGTPHTWDDAQAAWDNGRMAQWPLHKRDHSMGYYRQAEVAFQHALADAFTLCDAYHCSLQAGTNPNRLFLWSGSNGPTAANVAAVVNEWDSPGPPDQGYQWKTYPERLEEAGVSWKVYHSVPDNFTDNPLVGFRQYRAAAAAYLAQTPGATPLTPHDDSMAAFSPLLKGVANTMPDGVALDTFRADILAGRLAQVSWLVAPESYCEHPDPSSPVQGGWYMQQVLNALTARPEVWSKTVLFVNYDENDGFFDHLPPPAPPSLNPDGSSAGRSTCEIAAERHTHAAPPGSTEQPAPDGRVYGMGPRVPMLVISPWSRGGWVHSQVFDHTSVIRFLEQRFGVIEPNISAWRRAVAGDLTTAFDFANPNAQQWPALPTLDLADAESLRAQQEQLAQVAVPAENSQAFPPQPRGIRPSRALPYDLNVDDRANEAIDVVELDFINAGTAGAVLQVYDRLHLERIPRRFTVEAGKRLTDAWDTGAGGGRYDLWVIGPNGFHRHFSGSVRTTPGEAHALPEVQVRHDPNRHALIVSLTNRGSEACVFVAGHLAYQQRAPQAFLVDGGTTVEWRAGLTREHGWYDIQVALENAPGFARRFPGRLETGRHDISDPAMGRP</sequence>
<evidence type="ECO:0000313" key="4">
    <source>
        <dbReference type="Proteomes" id="UP000807785"/>
    </source>
</evidence>
<dbReference type="InterPro" id="IPR007312">
    <property type="entry name" value="Phosphoesterase"/>
</dbReference>
<organism evidence="3 4">
    <name type="scientific">Candidatus Methylophosphatis roskildensis</name>
    <dbReference type="NCBI Taxonomy" id="2899263"/>
    <lineage>
        <taxon>Bacteria</taxon>
        <taxon>Pseudomonadati</taxon>
        <taxon>Pseudomonadota</taxon>
        <taxon>Betaproteobacteria</taxon>
        <taxon>Nitrosomonadales</taxon>
        <taxon>Sterolibacteriaceae</taxon>
        <taxon>Candidatus Methylophosphatis</taxon>
    </lineage>
</organism>
<accession>A0A9D7HMI0</accession>
<proteinExistence type="predicted"/>
<dbReference type="AlphaFoldDB" id="A0A9D7HMI0"/>
<gene>
    <name evidence="3" type="ORF">IPH26_12735</name>
</gene>
<dbReference type="InterPro" id="IPR017850">
    <property type="entry name" value="Alkaline_phosphatase_core_sf"/>
</dbReference>